<proteinExistence type="predicted"/>
<dbReference type="Proteomes" id="UP000289738">
    <property type="component" value="Chromosome A10"/>
</dbReference>
<dbReference type="EMBL" id="SDMP01000010">
    <property type="protein sequence ID" value="RYR33914.1"/>
    <property type="molecule type" value="Genomic_DNA"/>
</dbReference>
<comment type="caution">
    <text evidence="1">The sequence shown here is derived from an EMBL/GenBank/DDBJ whole genome shotgun (WGS) entry which is preliminary data.</text>
</comment>
<keyword evidence="2" id="KW-1185">Reference proteome</keyword>
<gene>
    <name evidence="1" type="ORF">Ahy_A10g048587</name>
</gene>
<evidence type="ECO:0000313" key="1">
    <source>
        <dbReference type="EMBL" id="RYR33914.1"/>
    </source>
</evidence>
<evidence type="ECO:0000313" key="2">
    <source>
        <dbReference type="Proteomes" id="UP000289738"/>
    </source>
</evidence>
<reference evidence="1 2" key="1">
    <citation type="submission" date="2019-01" db="EMBL/GenBank/DDBJ databases">
        <title>Sequencing of cultivated peanut Arachis hypogaea provides insights into genome evolution and oil improvement.</title>
        <authorList>
            <person name="Chen X."/>
        </authorList>
    </citation>
    <scope>NUCLEOTIDE SEQUENCE [LARGE SCALE GENOMIC DNA]</scope>
    <source>
        <strain evidence="2">cv. Fuhuasheng</strain>
        <tissue evidence="1">Leaves</tissue>
    </source>
</reference>
<name>A0A445B5G2_ARAHY</name>
<accession>A0A445B5G2</accession>
<protein>
    <submittedName>
        <fullName evidence="1">Uncharacterized protein</fullName>
    </submittedName>
</protein>
<sequence length="67" mass="7635">MHIPPINVLHKLLKELAYFFDLIRNTLDTWYSVSSINQKNIGAAIGLNASALVRRTRKFIEASKAKH</sequence>
<organism evidence="1 2">
    <name type="scientific">Arachis hypogaea</name>
    <name type="common">Peanut</name>
    <dbReference type="NCBI Taxonomy" id="3818"/>
    <lineage>
        <taxon>Eukaryota</taxon>
        <taxon>Viridiplantae</taxon>
        <taxon>Streptophyta</taxon>
        <taxon>Embryophyta</taxon>
        <taxon>Tracheophyta</taxon>
        <taxon>Spermatophyta</taxon>
        <taxon>Magnoliopsida</taxon>
        <taxon>eudicotyledons</taxon>
        <taxon>Gunneridae</taxon>
        <taxon>Pentapetalae</taxon>
        <taxon>rosids</taxon>
        <taxon>fabids</taxon>
        <taxon>Fabales</taxon>
        <taxon>Fabaceae</taxon>
        <taxon>Papilionoideae</taxon>
        <taxon>50 kb inversion clade</taxon>
        <taxon>dalbergioids sensu lato</taxon>
        <taxon>Dalbergieae</taxon>
        <taxon>Pterocarpus clade</taxon>
        <taxon>Arachis</taxon>
    </lineage>
</organism>
<dbReference type="AlphaFoldDB" id="A0A445B5G2"/>